<dbReference type="InterPro" id="IPR011049">
    <property type="entry name" value="Serralysin-like_metalloprot_C"/>
</dbReference>
<dbReference type="InterPro" id="IPR050557">
    <property type="entry name" value="RTX_toxin/Mannuronan_C5-epim"/>
</dbReference>
<organism evidence="3 4">
    <name type="scientific">Methylopila jiangsuensis</name>
    <dbReference type="NCBI Taxonomy" id="586230"/>
    <lineage>
        <taxon>Bacteria</taxon>
        <taxon>Pseudomonadati</taxon>
        <taxon>Pseudomonadota</taxon>
        <taxon>Alphaproteobacteria</taxon>
        <taxon>Hyphomicrobiales</taxon>
        <taxon>Methylopilaceae</taxon>
        <taxon>Methylopila</taxon>
    </lineage>
</organism>
<gene>
    <name evidence="3" type="ORF">GCM10008171_24000</name>
</gene>
<reference evidence="3" key="2">
    <citation type="submission" date="2023-01" db="EMBL/GenBank/DDBJ databases">
        <authorList>
            <person name="Sun Q."/>
            <person name="Evtushenko L."/>
        </authorList>
    </citation>
    <scope>NUCLEOTIDE SEQUENCE</scope>
    <source>
        <strain evidence="3">VKM B-2555</strain>
    </source>
</reference>
<dbReference type="Gene3D" id="2.150.10.10">
    <property type="entry name" value="Serralysin-like metalloprotease, C-terminal"/>
    <property type="match status" value="3"/>
</dbReference>
<reference evidence="3" key="1">
    <citation type="journal article" date="2014" name="Int. J. Syst. Evol. Microbiol.">
        <title>Complete genome sequence of Corynebacterium casei LMG S-19264T (=DSM 44701T), isolated from a smear-ripened cheese.</title>
        <authorList>
            <consortium name="US DOE Joint Genome Institute (JGI-PGF)"/>
            <person name="Walter F."/>
            <person name="Albersmeier A."/>
            <person name="Kalinowski J."/>
            <person name="Ruckert C."/>
        </authorList>
    </citation>
    <scope>NUCLEOTIDE SEQUENCE</scope>
    <source>
        <strain evidence="3">VKM B-2555</strain>
    </source>
</reference>
<name>A0A9W6JGF6_9HYPH</name>
<keyword evidence="4" id="KW-1185">Reference proteome</keyword>
<evidence type="ECO:0000313" key="4">
    <source>
        <dbReference type="Proteomes" id="UP001143364"/>
    </source>
</evidence>
<evidence type="ECO:0000256" key="2">
    <source>
        <dbReference type="ARBA" id="ARBA00022525"/>
    </source>
</evidence>
<sequence>MATRTGTNDPETLIGTRGADTLSGLGGDDKLVGGRGNDTLIGGRGDDQLLGGADRDIFSYRERGFGDDVIGDFSAGDRISLTYLGIGGFNDLMPYITNTADGARISLRWFGYNESILISGVSANALKATDFIFNTSKAALTVTGTAGDDVVFGGAGNDTLFGLGGRDELNGGAGNDILVGGAGVDFLRGGAGKDIFSYRERGFGNDAILDFGSGDRISLTYLGVSDFDTLKSYFTDTPEGGTRISLSWNGYSETIRIDGVPSASLKASDFIFNTSVSPLTVEGTNARDVLFGGNGKDTLLGLKGHDDLNGGAGNDILVGGAGDDLLRGGTGADIFSYRERGFGVDVIDDFGARDRISLTYLNVGGFDQLKPYISDTADGAKITLGWENAAESILIKGVSAASLTASDFIFNASTAALNVRGAGRGDVLFGGRGDDTLYGGGGELNGGAGNDTLYMSSGENILRGGAGVDTFVVFDRALGRNVIDDFEAGERISVAKLNVGDFDTLKPYMTDTPGGTLITLGWHGLRESILVKDIPIDLLTASDFIFNTSSAALNVTGTKNVDILFGGDGDDKLRGYEGADELNGGRGDDILNGGAGADVLRGGQGADTFRFSDIPTGAAQADTVADFEHGVDRLDFDGAVFTGLAAGALAASAFHLGTAAADAADRLIYDGASGSLLYDADGTGSIAAIKIATLTSNPTLSASDIFVS</sequence>
<keyword evidence="2" id="KW-0964">Secreted</keyword>
<dbReference type="GO" id="GO:0005576">
    <property type="term" value="C:extracellular region"/>
    <property type="evidence" value="ECO:0007669"/>
    <property type="project" value="UniProtKB-SubCell"/>
</dbReference>
<accession>A0A9W6JGF6</accession>
<dbReference type="PROSITE" id="PS00330">
    <property type="entry name" value="HEMOLYSIN_CALCIUM"/>
    <property type="match status" value="12"/>
</dbReference>
<proteinExistence type="predicted"/>
<dbReference type="Proteomes" id="UP001143364">
    <property type="component" value="Unassembled WGS sequence"/>
</dbReference>
<dbReference type="InterPro" id="IPR018511">
    <property type="entry name" value="Hemolysin-typ_Ca-bd_CS"/>
</dbReference>
<evidence type="ECO:0000256" key="1">
    <source>
        <dbReference type="ARBA" id="ARBA00004613"/>
    </source>
</evidence>
<protein>
    <recommendedName>
        <fullName evidence="5">Calcium-binding protein</fullName>
    </recommendedName>
</protein>
<dbReference type="SUPFAM" id="SSF51120">
    <property type="entry name" value="beta-Roll"/>
    <property type="match status" value="5"/>
</dbReference>
<comment type="caution">
    <text evidence="3">The sequence shown here is derived from an EMBL/GenBank/DDBJ whole genome shotgun (WGS) entry which is preliminary data.</text>
</comment>
<comment type="subcellular location">
    <subcellularLocation>
        <location evidence="1">Secreted</location>
    </subcellularLocation>
</comment>
<dbReference type="Pfam" id="PF00353">
    <property type="entry name" value="HemolysinCabind"/>
    <property type="match status" value="6"/>
</dbReference>
<dbReference type="GO" id="GO:0005509">
    <property type="term" value="F:calcium ion binding"/>
    <property type="evidence" value="ECO:0007669"/>
    <property type="project" value="InterPro"/>
</dbReference>
<dbReference type="RefSeq" id="WP_271205010.1">
    <property type="nucleotide sequence ID" value="NZ_BSFK01000013.1"/>
</dbReference>
<dbReference type="PANTHER" id="PTHR38340">
    <property type="entry name" value="S-LAYER PROTEIN"/>
    <property type="match status" value="1"/>
</dbReference>
<dbReference type="PANTHER" id="PTHR38340:SF1">
    <property type="entry name" value="S-LAYER PROTEIN"/>
    <property type="match status" value="1"/>
</dbReference>
<dbReference type="PRINTS" id="PR00313">
    <property type="entry name" value="CABNDNGRPT"/>
</dbReference>
<dbReference type="InterPro" id="IPR001343">
    <property type="entry name" value="Hemolysn_Ca-bd"/>
</dbReference>
<dbReference type="AlphaFoldDB" id="A0A9W6JGF6"/>
<evidence type="ECO:0008006" key="5">
    <source>
        <dbReference type="Google" id="ProtNLM"/>
    </source>
</evidence>
<dbReference type="EMBL" id="BSFK01000013">
    <property type="protein sequence ID" value="GLK77146.1"/>
    <property type="molecule type" value="Genomic_DNA"/>
</dbReference>
<evidence type="ECO:0000313" key="3">
    <source>
        <dbReference type="EMBL" id="GLK77146.1"/>
    </source>
</evidence>